<dbReference type="KEGG" id="hcv:FTV88_2406"/>
<keyword evidence="2" id="KW-1185">Reference proteome</keyword>
<accession>A0A5Q2MZS6</accession>
<dbReference type="AlphaFoldDB" id="A0A5Q2MZS6"/>
<dbReference type="EMBL" id="CP045875">
    <property type="protein sequence ID" value="QGG48504.1"/>
    <property type="molecule type" value="Genomic_DNA"/>
</dbReference>
<gene>
    <name evidence="1" type="ORF">FTV88_2406</name>
</gene>
<proteinExistence type="predicted"/>
<reference evidence="2" key="1">
    <citation type="submission" date="2019-11" db="EMBL/GenBank/DDBJ databases">
        <title>Genome sequence of Heliorestis convoluta strain HH, an alkaliphilic and minimalistic phototrophic bacterium from a soda lake in Egypt.</title>
        <authorList>
            <person name="Dewey E.D."/>
            <person name="Stokes L.M."/>
            <person name="Burchell B.M."/>
            <person name="Shaffer K.N."/>
            <person name="Huntington A.M."/>
            <person name="Baker J.M."/>
            <person name="Nadendla S."/>
            <person name="Giglio M.G."/>
            <person name="Touchman J.W."/>
            <person name="Blankenship R.E."/>
            <person name="Madigan M.T."/>
            <person name="Sattley W.M."/>
        </authorList>
    </citation>
    <scope>NUCLEOTIDE SEQUENCE [LARGE SCALE GENOMIC DNA]</scope>
    <source>
        <strain evidence="2">HH</strain>
    </source>
</reference>
<evidence type="ECO:0000313" key="2">
    <source>
        <dbReference type="Proteomes" id="UP000366051"/>
    </source>
</evidence>
<dbReference type="Proteomes" id="UP000366051">
    <property type="component" value="Chromosome"/>
</dbReference>
<dbReference type="RefSeq" id="WP_153725668.1">
    <property type="nucleotide sequence ID" value="NZ_CP045875.1"/>
</dbReference>
<name>A0A5Q2MZS6_9FIRM</name>
<organism evidence="1 2">
    <name type="scientific">Heliorestis convoluta</name>
    <dbReference type="NCBI Taxonomy" id="356322"/>
    <lineage>
        <taxon>Bacteria</taxon>
        <taxon>Bacillati</taxon>
        <taxon>Bacillota</taxon>
        <taxon>Clostridia</taxon>
        <taxon>Eubacteriales</taxon>
        <taxon>Heliobacteriaceae</taxon>
        <taxon>Heliorestis</taxon>
    </lineage>
</organism>
<sequence>MAVFYLSEIKEAIRRGVWPPDSWKLPAPLPELEIKEEDSPEKVNAQLETLAKDWAQKNDVKLH</sequence>
<evidence type="ECO:0000313" key="1">
    <source>
        <dbReference type="EMBL" id="QGG48504.1"/>
    </source>
</evidence>
<dbReference type="OrthoDB" id="9867642at2"/>
<protein>
    <submittedName>
        <fullName evidence="1">Uncharacterized protein</fullName>
    </submittedName>
</protein>